<sequence length="81" mass="9086">MGKRNSRTVYRREDKKWVDKRDDAERGFLFDTQKEAIKSAKQKLDNAGGGELSVKGLDGQIRSKDTIGGGNDPNPPKDKEH</sequence>
<evidence type="ECO:0000313" key="2">
    <source>
        <dbReference type="EMBL" id="PSH65156.1"/>
    </source>
</evidence>
<name>A0A2P7BF89_9HYPH</name>
<reference evidence="3" key="1">
    <citation type="submission" date="2017-11" db="EMBL/GenBank/DDBJ databases">
        <authorList>
            <person name="Kuznetsova I."/>
            <person name="Sazanova A."/>
            <person name="Chirak E."/>
            <person name="Safronova V."/>
            <person name="Willems A."/>
        </authorList>
    </citation>
    <scope>NUCLEOTIDE SEQUENCE [LARGE SCALE GENOMIC DNA]</scope>
    <source>
        <strain evidence="3">CCBAU 03422</strain>
    </source>
</reference>
<keyword evidence="3" id="KW-1185">Reference proteome</keyword>
<organism evidence="2 3">
    <name type="scientific">Phyllobacterium sophorae</name>
    <dbReference type="NCBI Taxonomy" id="1520277"/>
    <lineage>
        <taxon>Bacteria</taxon>
        <taxon>Pseudomonadati</taxon>
        <taxon>Pseudomonadota</taxon>
        <taxon>Alphaproteobacteria</taxon>
        <taxon>Hyphomicrobiales</taxon>
        <taxon>Phyllobacteriaceae</taxon>
        <taxon>Phyllobacterium</taxon>
    </lineage>
</organism>
<comment type="caution">
    <text evidence="2">The sequence shown here is derived from an EMBL/GenBank/DDBJ whole genome shotgun (WGS) entry which is preliminary data.</text>
</comment>
<proteinExistence type="predicted"/>
<dbReference type="Pfam" id="PF09954">
    <property type="entry name" value="DUF2188"/>
    <property type="match status" value="1"/>
</dbReference>
<dbReference type="RefSeq" id="WP_106663571.1">
    <property type="nucleotide sequence ID" value="NZ_PGGM01000003.1"/>
</dbReference>
<dbReference type="Proteomes" id="UP000241764">
    <property type="component" value="Unassembled WGS sequence"/>
</dbReference>
<feature type="region of interest" description="Disordered" evidence="1">
    <location>
        <begin position="41"/>
        <end position="81"/>
    </location>
</feature>
<dbReference type="OrthoDB" id="8858565at2"/>
<evidence type="ECO:0008006" key="4">
    <source>
        <dbReference type="Google" id="ProtNLM"/>
    </source>
</evidence>
<dbReference type="EMBL" id="PGGM01000003">
    <property type="protein sequence ID" value="PSH65156.1"/>
    <property type="molecule type" value="Genomic_DNA"/>
</dbReference>
<gene>
    <name evidence="2" type="ORF">CU103_09035</name>
</gene>
<protein>
    <recommendedName>
        <fullName evidence="4">DUF2188 domain-containing protein</fullName>
    </recommendedName>
</protein>
<dbReference type="AlphaFoldDB" id="A0A2P7BF89"/>
<accession>A0A2P7BF89</accession>
<dbReference type="InterPro" id="IPR018691">
    <property type="entry name" value="DUF2188"/>
</dbReference>
<evidence type="ECO:0000256" key="1">
    <source>
        <dbReference type="SAM" id="MobiDB-lite"/>
    </source>
</evidence>
<evidence type="ECO:0000313" key="3">
    <source>
        <dbReference type="Proteomes" id="UP000241764"/>
    </source>
</evidence>